<sequence>MRADVQNLFIRIHMLHQATREDLTVSDTLPLLEAQGYKVGEREVKQELERLTEDNFLTSHDDVYSMTGAGMEELKEIRAVLGKLCETVIQPVDDGKTKADST</sequence>
<dbReference type="EMBL" id="QPJW01000013">
    <property type="protein sequence ID" value="RCX16180.1"/>
    <property type="molecule type" value="Genomic_DNA"/>
</dbReference>
<accession>A0A369B3R0</accession>
<dbReference type="AlphaFoldDB" id="A0A369B3R0"/>
<gene>
    <name evidence="1" type="ORF">DFP94_11337</name>
</gene>
<protein>
    <submittedName>
        <fullName evidence="1">Uncharacterized protein</fullName>
    </submittedName>
</protein>
<reference evidence="1 2" key="1">
    <citation type="submission" date="2018-07" db="EMBL/GenBank/DDBJ databases">
        <title>Genomic Encyclopedia of Type Strains, Phase III (KMG-III): the genomes of soil and plant-associated and newly described type strains.</title>
        <authorList>
            <person name="Whitman W."/>
        </authorList>
    </citation>
    <scope>NUCLEOTIDE SEQUENCE [LARGE SCALE GENOMIC DNA]</scope>
    <source>
        <strain evidence="1 2">CECT 8333</strain>
    </source>
</reference>
<dbReference type="InterPro" id="IPR036390">
    <property type="entry name" value="WH_DNA-bd_sf"/>
</dbReference>
<dbReference type="InterPro" id="IPR036388">
    <property type="entry name" value="WH-like_DNA-bd_sf"/>
</dbReference>
<name>A0A369B3R0_9BACL</name>
<comment type="caution">
    <text evidence="1">The sequence shown here is derived from an EMBL/GenBank/DDBJ whole genome shotgun (WGS) entry which is preliminary data.</text>
</comment>
<evidence type="ECO:0000313" key="2">
    <source>
        <dbReference type="Proteomes" id="UP000253090"/>
    </source>
</evidence>
<keyword evidence="2" id="KW-1185">Reference proteome</keyword>
<dbReference type="Proteomes" id="UP000253090">
    <property type="component" value="Unassembled WGS sequence"/>
</dbReference>
<dbReference type="OrthoDB" id="2679037at2"/>
<proteinExistence type="predicted"/>
<evidence type="ECO:0000313" key="1">
    <source>
        <dbReference type="EMBL" id="RCX16180.1"/>
    </source>
</evidence>
<organism evidence="1 2">
    <name type="scientific">Fontibacillus phaseoli</name>
    <dbReference type="NCBI Taxonomy" id="1416533"/>
    <lineage>
        <taxon>Bacteria</taxon>
        <taxon>Bacillati</taxon>
        <taxon>Bacillota</taxon>
        <taxon>Bacilli</taxon>
        <taxon>Bacillales</taxon>
        <taxon>Paenibacillaceae</taxon>
        <taxon>Fontibacillus</taxon>
    </lineage>
</organism>
<dbReference type="SUPFAM" id="SSF46785">
    <property type="entry name" value="Winged helix' DNA-binding domain"/>
    <property type="match status" value="1"/>
</dbReference>
<dbReference type="Gene3D" id="1.10.10.10">
    <property type="entry name" value="Winged helix-like DNA-binding domain superfamily/Winged helix DNA-binding domain"/>
    <property type="match status" value="1"/>
</dbReference>
<dbReference type="RefSeq" id="WP_114498495.1">
    <property type="nucleotide sequence ID" value="NZ_QPJW01000013.1"/>
</dbReference>